<keyword evidence="3" id="KW-1185">Reference proteome</keyword>
<dbReference type="HOGENOM" id="CLU_2015624_0_0_1"/>
<organism evidence="2 3">
    <name type="scientific">Laccaria amethystina LaAM-08-1</name>
    <dbReference type="NCBI Taxonomy" id="1095629"/>
    <lineage>
        <taxon>Eukaryota</taxon>
        <taxon>Fungi</taxon>
        <taxon>Dikarya</taxon>
        <taxon>Basidiomycota</taxon>
        <taxon>Agaricomycotina</taxon>
        <taxon>Agaricomycetes</taxon>
        <taxon>Agaricomycetidae</taxon>
        <taxon>Agaricales</taxon>
        <taxon>Agaricineae</taxon>
        <taxon>Hydnangiaceae</taxon>
        <taxon>Laccaria</taxon>
    </lineage>
</organism>
<sequence length="123" mass="13930">MVLQDRRQIPSIARDWVLILESRRQISSLSCLSAHSSQPQHAPSNVLPPSNRVTKSFRQTRQETPLSEDTLPRLGKVSPHTLSNLCLIDDIAQMQHPQLFDLPGSLNCTFNQPVLRNGHQLHH</sequence>
<dbReference type="Proteomes" id="UP000054477">
    <property type="component" value="Unassembled WGS sequence"/>
</dbReference>
<feature type="region of interest" description="Disordered" evidence="1">
    <location>
        <begin position="34"/>
        <end position="75"/>
    </location>
</feature>
<evidence type="ECO:0000256" key="1">
    <source>
        <dbReference type="SAM" id="MobiDB-lite"/>
    </source>
</evidence>
<reference evidence="3" key="2">
    <citation type="submission" date="2015-01" db="EMBL/GenBank/DDBJ databases">
        <title>Evolutionary Origins and Diversification of the Mycorrhizal Mutualists.</title>
        <authorList>
            <consortium name="DOE Joint Genome Institute"/>
            <consortium name="Mycorrhizal Genomics Consortium"/>
            <person name="Kohler A."/>
            <person name="Kuo A."/>
            <person name="Nagy L.G."/>
            <person name="Floudas D."/>
            <person name="Copeland A."/>
            <person name="Barry K.W."/>
            <person name="Cichocki N."/>
            <person name="Veneault-Fourrey C."/>
            <person name="LaButti K."/>
            <person name="Lindquist E.A."/>
            <person name="Lipzen A."/>
            <person name="Lundell T."/>
            <person name="Morin E."/>
            <person name="Murat C."/>
            <person name="Riley R."/>
            <person name="Ohm R."/>
            <person name="Sun H."/>
            <person name="Tunlid A."/>
            <person name="Henrissat B."/>
            <person name="Grigoriev I.V."/>
            <person name="Hibbett D.S."/>
            <person name="Martin F."/>
        </authorList>
    </citation>
    <scope>NUCLEOTIDE SEQUENCE [LARGE SCALE GENOMIC DNA]</scope>
    <source>
        <strain evidence="3">LaAM-08-1</strain>
    </source>
</reference>
<evidence type="ECO:0000313" key="3">
    <source>
        <dbReference type="Proteomes" id="UP000054477"/>
    </source>
</evidence>
<gene>
    <name evidence="2" type="ORF">K443DRAFT_172624</name>
</gene>
<evidence type="ECO:0000313" key="2">
    <source>
        <dbReference type="EMBL" id="KIJ99433.1"/>
    </source>
</evidence>
<protein>
    <submittedName>
        <fullName evidence="2">Uncharacterized protein</fullName>
    </submittedName>
</protein>
<feature type="compositionally biased region" description="Polar residues" evidence="1">
    <location>
        <begin position="38"/>
        <end position="67"/>
    </location>
</feature>
<proteinExistence type="predicted"/>
<dbReference type="EMBL" id="KN838647">
    <property type="protein sequence ID" value="KIJ99433.1"/>
    <property type="molecule type" value="Genomic_DNA"/>
</dbReference>
<name>A0A0C9XD33_9AGAR</name>
<accession>A0A0C9XD33</accession>
<dbReference type="AlphaFoldDB" id="A0A0C9XD33"/>
<reference evidence="2 3" key="1">
    <citation type="submission" date="2014-04" db="EMBL/GenBank/DDBJ databases">
        <authorList>
            <consortium name="DOE Joint Genome Institute"/>
            <person name="Kuo A."/>
            <person name="Kohler A."/>
            <person name="Nagy L.G."/>
            <person name="Floudas D."/>
            <person name="Copeland A."/>
            <person name="Barry K.W."/>
            <person name="Cichocki N."/>
            <person name="Veneault-Fourrey C."/>
            <person name="LaButti K."/>
            <person name="Lindquist E.A."/>
            <person name="Lipzen A."/>
            <person name="Lundell T."/>
            <person name="Morin E."/>
            <person name="Murat C."/>
            <person name="Sun H."/>
            <person name="Tunlid A."/>
            <person name="Henrissat B."/>
            <person name="Grigoriev I.V."/>
            <person name="Hibbett D.S."/>
            <person name="Martin F."/>
            <person name="Nordberg H.P."/>
            <person name="Cantor M.N."/>
            <person name="Hua S.X."/>
        </authorList>
    </citation>
    <scope>NUCLEOTIDE SEQUENCE [LARGE SCALE GENOMIC DNA]</scope>
    <source>
        <strain evidence="2 3">LaAM-08-1</strain>
    </source>
</reference>